<dbReference type="CDD" id="cd14014">
    <property type="entry name" value="STKc_PknB_like"/>
    <property type="match status" value="1"/>
</dbReference>
<feature type="compositionally biased region" description="Basic and acidic residues" evidence="6">
    <location>
        <begin position="318"/>
        <end position="332"/>
    </location>
</feature>
<dbReference type="Proteomes" id="UP000318538">
    <property type="component" value="Chromosome"/>
</dbReference>
<feature type="region of interest" description="Disordered" evidence="6">
    <location>
        <begin position="309"/>
        <end position="332"/>
    </location>
</feature>
<protein>
    <submittedName>
        <fullName evidence="9">Serine/threonine-protein kinase Pkn1</fullName>
        <ecNumber evidence="9">2.7.11.1</ecNumber>
    </submittedName>
</protein>
<evidence type="ECO:0000313" key="9">
    <source>
        <dbReference type="EMBL" id="QDT02510.1"/>
    </source>
</evidence>
<dbReference type="KEGG" id="rlc:K227x_08870"/>
<gene>
    <name evidence="9" type="primary">pkn1_1</name>
    <name evidence="9" type="ORF">K227x_08870</name>
</gene>
<feature type="region of interest" description="Disordered" evidence="6">
    <location>
        <begin position="698"/>
        <end position="719"/>
    </location>
</feature>
<dbReference type="PROSITE" id="PS00107">
    <property type="entry name" value="PROTEIN_KINASE_ATP"/>
    <property type="match status" value="1"/>
</dbReference>
<dbReference type="InterPro" id="IPR011009">
    <property type="entry name" value="Kinase-like_dom_sf"/>
</dbReference>
<dbReference type="SMART" id="SM00220">
    <property type="entry name" value="S_TKc"/>
    <property type="match status" value="1"/>
</dbReference>
<evidence type="ECO:0000256" key="1">
    <source>
        <dbReference type="ARBA" id="ARBA00022679"/>
    </source>
</evidence>
<dbReference type="Gene3D" id="3.30.200.20">
    <property type="entry name" value="Phosphorylase Kinase, domain 1"/>
    <property type="match status" value="1"/>
</dbReference>
<dbReference type="GO" id="GO:0005524">
    <property type="term" value="F:ATP binding"/>
    <property type="evidence" value="ECO:0007669"/>
    <property type="project" value="UniProtKB-UniRule"/>
</dbReference>
<dbReference type="InterPro" id="IPR017441">
    <property type="entry name" value="Protein_kinase_ATP_BS"/>
</dbReference>
<organism evidence="9 10">
    <name type="scientific">Rubripirellula lacrimiformis</name>
    <dbReference type="NCBI Taxonomy" id="1930273"/>
    <lineage>
        <taxon>Bacteria</taxon>
        <taxon>Pseudomonadati</taxon>
        <taxon>Planctomycetota</taxon>
        <taxon>Planctomycetia</taxon>
        <taxon>Pirellulales</taxon>
        <taxon>Pirellulaceae</taxon>
        <taxon>Rubripirellula</taxon>
    </lineage>
</organism>
<feature type="binding site" evidence="5">
    <location>
        <position position="55"/>
    </location>
    <ligand>
        <name>ATP</name>
        <dbReference type="ChEBI" id="CHEBI:30616"/>
    </ligand>
</feature>
<proteinExistence type="predicted"/>
<dbReference type="EMBL" id="CP036525">
    <property type="protein sequence ID" value="QDT02510.1"/>
    <property type="molecule type" value="Genomic_DNA"/>
</dbReference>
<sequence length="719" mass="77913">MNTDSTEYDFLDPPLQAGEIGRLGPYRIVAVLGKGGMGQVFQAEDGRLKRTVALKVMNQRFAATPNSRKRFVEEARSMAAVHHDNVATIFEVGLHEGMPFLAMELLKGQSLLDRIKSQPVFPYRDVIRIAREVSQGLAAAHACGIIHRDIKPANIWLESPSGRAKILDFGLAVTGPDHLAPKGAVVGSPGYLSPEQARNEPLDDRTDLYSLGVVLYQLCCGKVPLRVRSLIGQLVAIICRDIVPLRQVNPDLPAPLCELIETLLKKEARDRPDSALRLTQWIDRVDAICQAEQTMAIDIVVDPVAVGAGKAPASPESRWTRRGRDGDPGDGRGRGPVLVWAIGAAMVVVAMLGIGWWGMSGTTTDRGVDQRPQALKPKVTVITSASLAPLKLSPVIAGSSRVVAGQAARFQMRLENQAVSPAADPRSINQGANVAAQIVTYLKIIDADNPNVIARKAPTFPRKVSARQLPSPGQLAEIEIQFLTGSLAPAEYEVTFQLQTPGGTEVSETKSTLTIDENIIESDLLGFETVRTHEGRGADTVVSSAADESMGGGPMLQGLLTTQKGQEVRDHIYLRFDLAKLGIPRDTIDRSVLMMTIAGDGNPSKDEFRVYGIDDPGASDWVESGDGYLDWQHSPLRDGIAGQSFLGRLTFDNSGNHLKDAVDKIRMVGEGLDDFLRSANSDQVTIVLQRTSTSKKPTYFWSREGKPEASPALAVRPRS</sequence>
<reference evidence="9 10" key="1">
    <citation type="submission" date="2019-02" db="EMBL/GenBank/DDBJ databases">
        <title>Deep-cultivation of Planctomycetes and their phenomic and genomic characterization uncovers novel biology.</title>
        <authorList>
            <person name="Wiegand S."/>
            <person name="Jogler M."/>
            <person name="Boedeker C."/>
            <person name="Pinto D."/>
            <person name="Vollmers J."/>
            <person name="Rivas-Marin E."/>
            <person name="Kohn T."/>
            <person name="Peeters S.H."/>
            <person name="Heuer A."/>
            <person name="Rast P."/>
            <person name="Oberbeckmann S."/>
            <person name="Bunk B."/>
            <person name="Jeske O."/>
            <person name="Meyerdierks A."/>
            <person name="Storesund J.E."/>
            <person name="Kallscheuer N."/>
            <person name="Luecker S."/>
            <person name="Lage O.M."/>
            <person name="Pohl T."/>
            <person name="Merkel B.J."/>
            <person name="Hornburger P."/>
            <person name="Mueller R.-W."/>
            <person name="Bruemmer F."/>
            <person name="Labrenz M."/>
            <person name="Spormann A.M."/>
            <person name="Op den Camp H."/>
            <person name="Overmann J."/>
            <person name="Amann R."/>
            <person name="Jetten M.S.M."/>
            <person name="Mascher T."/>
            <person name="Medema M.H."/>
            <person name="Devos D.P."/>
            <person name="Kaster A.-K."/>
            <person name="Ovreas L."/>
            <person name="Rohde M."/>
            <person name="Galperin M.Y."/>
            <person name="Jogler C."/>
        </authorList>
    </citation>
    <scope>NUCLEOTIDE SEQUENCE [LARGE SCALE GENOMIC DNA]</scope>
    <source>
        <strain evidence="9 10">K22_7</strain>
    </source>
</reference>
<evidence type="ECO:0000259" key="8">
    <source>
        <dbReference type="PROSITE" id="PS50011"/>
    </source>
</evidence>
<evidence type="ECO:0000256" key="3">
    <source>
        <dbReference type="ARBA" id="ARBA00022777"/>
    </source>
</evidence>
<keyword evidence="10" id="KW-1185">Reference proteome</keyword>
<dbReference type="AlphaFoldDB" id="A0A517N5U1"/>
<evidence type="ECO:0000256" key="6">
    <source>
        <dbReference type="SAM" id="MobiDB-lite"/>
    </source>
</evidence>
<dbReference type="Gene3D" id="1.10.510.10">
    <property type="entry name" value="Transferase(Phosphotransferase) domain 1"/>
    <property type="match status" value="1"/>
</dbReference>
<keyword evidence="7" id="KW-1133">Transmembrane helix</keyword>
<dbReference type="Pfam" id="PF00069">
    <property type="entry name" value="Pkinase"/>
    <property type="match status" value="1"/>
</dbReference>
<dbReference type="OrthoDB" id="6111975at2"/>
<dbReference type="PROSITE" id="PS50011">
    <property type="entry name" value="PROTEIN_KINASE_DOM"/>
    <property type="match status" value="1"/>
</dbReference>
<dbReference type="RefSeq" id="WP_145168202.1">
    <property type="nucleotide sequence ID" value="NZ_CP036525.1"/>
</dbReference>
<dbReference type="GO" id="GO:0004674">
    <property type="term" value="F:protein serine/threonine kinase activity"/>
    <property type="evidence" value="ECO:0007669"/>
    <property type="project" value="UniProtKB-EC"/>
</dbReference>
<name>A0A517N5U1_9BACT</name>
<keyword evidence="3 9" id="KW-0418">Kinase</keyword>
<keyword evidence="7" id="KW-0472">Membrane</keyword>
<keyword evidence="4 5" id="KW-0067">ATP-binding</keyword>
<evidence type="ECO:0000256" key="5">
    <source>
        <dbReference type="PROSITE-ProRule" id="PRU10141"/>
    </source>
</evidence>
<evidence type="ECO:0000256" key="2">
    <source>
        <dbReference type="ARBA" id="ARBA00022741"/>
    </source>
</evidence>
<dbReference type="PANTHER" id="PTHR43289">
    <property type="entry name" value="MITOGEN-ACTIVATED PROTEIN KINASE KINASE KINASE 20-RELATED"/>
    <property type="match status" value="1"/>
</dbReference>
<keyword evidence="2 5" id="KW-0547">Nucleotide-binding</keyword>
<dbReference type="EC" id="2.7.11.1" evidence="9"/>
<evidence type="ECO:0000313" key="10">
    <source>
        <dbReference type="Proteomes" id="UP000318538"/>
    </source>
</evidence>
<keyword evidence="7" id="KW-0812">Transmembrane</keyword>
<dbReference type="PANTHER" id="PTHR43289:SF34">
    <property type="entry name" value="SERINE_THREONINE-PROTEIN KINASE YBDM-RELATED"/>
    <property type="match status" value="1"/>
</dbReference>
<feature type="transmembrane region" description="Helical" evidence="7">
    <location>
        <begin position="337"/>
        <end position="359"/>
    </location>
</feature>
<feature type="domain" description="Protein kinase" evidence="8">
    <location>
        <begin position="26"/>
        <end position="282"/>
    </location>
</feature>
<evidence type="ECO:0000256" key="7">
    <source>
        <dbReference type="SAM" id="Phobius"/>
    </source>
</evidence>
<evidence type="ECO:0000256" key="4">
    <source>
        <dbReference type="ARBA" id="ARBA00022840"/>
    </source>
</evidence>
<keyword evidence="1 9" id="KW-0808">Transferase</keyword>
<dbReference type="InterPro" id="IPR000719">
    <property type="entry name" value="Prot_kinase_dom"/>
</dbReference>
<dbReference type="SUPFAM" id="SSF56112">
    <property type="entry name" value="Protein kinase-like (PK-like)"/>
    <property type="match status" value="1"/>
</dbReference>
<accession>A0A517N5U1</accession>